<evidence type="ECO:0000313" key="1">
    <source>
        <dbReference type="EMBL" id="KAG5958657.1"/>
    </source>
</evidence>
<accession>A0A9P7SKQ6</accession>
<dbReference type="OrthoDB" id="1728974at2759"/>
<organism evidence="1 2">
    <name type="scientific">Claviceps arundinis</name>
    <dbReference type="NCBI Taxonomy" id="1623583"/>
    <lineage>
        <taxon>Eukaryota</taxon>
        <taxon>Fungi</taxon>
        <taxon>Dikarya</taxon>
        <taxon>Ascomycota</taxon>
        <taxon>Pezizomycotina</taxon>
        <taxon>Sordariomycetes</taxon>
        <taxon>Hypocreomycetidae</taxon>
        <taxon>Hypocreales</taxon>
        <taxon>Clavicipitaceae</taxon>
        <taxon>Claviceps</taxon>
    </lineage>
</organism>
<comment type="caution">
    <text evidence="1">The sequence shown here is derived from an EMBL/GenBank/DDBJ whole genome shotgun (WGS) entry which is preliminary data.</text>
</comment>
<name>A0A9P7SKQ6_9HYPO</name>
<gene>
    <name evidence="1" type="ORF">E4U56_005390</name>
</gene>
<protein>
    <submittedName>
        <fullName evidence="1">Uncharacterized protein</fullName>
    </submittedName>
</protein>
<proteinExistence type="predicted"/>
<dbReference type="Proteomes" id="UP000784919">
    <property type="component" value="Unassembled WGS sequence"/>
</dbReference>
<reference evidence="1" key="1">
    <citation type="journal article" date="2020" name="bioRxiv">
        <title>Whole genome comparisons of ergot fungi reveals the divergence and evolution of species within the genus Claviceps are the result of varying mechanisms driving genome evolution and host range expansion.</title>
        <authorList>
            <person name="Wyka S.A."/>
            <person name="Mondo S.J."/>
            <person name="Liu M."/>
            <person name="Dettman J."/>
            <person name="Nalam V."/>
            <person name="Broders K.D."/>
        </authorList>
    </citation>
    <scope>NUCLEOTIDE SEQUENCE</scope>
    <source>
        <strain evidence="1">CCC 1102</strain>
    </source>
</reference>
<dbReference type="AlphaFoldDB" id="A0A9P7SKQ6"/>
<sequence length="181" mass="20222">MQFEFNDGMTIGRGYRCDATLKPAYTDKMLFNTLALKLPALFTPTLNGIKVASRIGKEFLPEEKIAKFAEVEAEVLKTQGVGFLTEGVVGSLDGQREVQITPVPERHGQSEFLEGHMLVRYVICDLPQAVVETSLSGSRNIDYGLWKIADDIADQHVTLEELRLPVPLWDWSDLDLALTIQ</sequence>
<dbReference type="EMBL" id="SRPS01000380">
    <property type="protein sequence ID" value="KAG5958657.1"/>
    <property type="molecule type" value="Genomic_DNA"/>
</dbReference>
<evidence type="ECO:0000313" key="2">
    <source>
        <dbReference type="Proteomes" id="UP000784919"/>
    </source>
</evidence>